<evidence type="ECO:0000313" key="2">
    <source>
        <dbReference type="EMBL" id="MDB7908423.1"/>
    </source>
</evidence>
<dbReference type="RefSeq" id="WP_024725166.1">
    <property type="nucleotide sequence ID" value="NZ_JAQLWN010000029.1"/>
</dbReference>
<organism evidence="2 3">
    <name type="scientific">Flavonifractor plautii</name>
    <name type="common">Fusobacterium plautii</name>
    <dbReference type="NCBI Taxonomy" id="292800"/>
    <lineage>
        <taxon>Bacteria</taxon>
        <taxon>Bacillati</taxon>
        <taxon>Bacillota</taxon>
        <taxon>Clostridia</taxon>
        <taxon>Eubacteriales</taxon>
        <taxon>Oscillospiraceae</taxon>
        <taxon>Flavonifractor</taxon>
    </lineage>
</organism>
<evidence type="ECO:0008006" key="4">
    <source>
        <dbReference type="Google" id="ProtNLM"/>
    </source>
</evidence>
<evidence type="ECO:0000313" key="3">
    <source>
        <dbReference type="Proteomes" id="UP001211006"/>
    </source>
</evidence>
<comment type="caution">
    <text evidence="2">The sequence shown here is derived from an EMBL/GenBank/DDBJ whole genome shotgun (WGS) entry which is preliminary data.</text>
</comment>
<feature type="compositionally biased region" description="Basic and acidic residues" evidence="1">
    <location>
        <begin position="199"/>
        <end position="215"/>
    </location>
</feature>
<sequence>MNKLDIGDPNATMIAGYFEDAFGVPPSQRTTRAIDDTYYPAINSTALRVVWAAERAVLFCDGHVDMDSDLAMVFKTAIQQDPLRCEVMHLIYQAESGFRFLDPSEVAPILQIARQTQSTEFVAPILQHYQSELYYFEESSLVMAMDNLAEYERISFTVQDYQNYYRIALQGQALDHDQLRSKLDAFVQSKARQPSLADRLGHAEESSRSRLDSLRKLGQAEIEAPAHDERSL</sequence>
<proteinExistence type="predicted"/>
<protein>
    <recommendedName>
        <fullName evidence="4">DNA primase</fullName>
    </recommendedName>
</protein>
<dbReference type="AlphaFoldDB" id="A0AAW6C4S0"/>
<reference evidence="2" key="1">
    <citation type="submission" date="2023-01" db="EMBL/GenBank/DDBJ databases">
        <title>Human gut microbiome strain richness.</title>
        <authorList>
            <person name="Chen-Liaw A."/>
        </authorList>
    </citation>
    <scope>NUCLEOTIDE SEQUENCE</scope>
    <source>
        <strain evidence="2">2225st1_A6_2225SCRN_200828</strain>
    </source>
</reference>
<dbReference type="Proteomes" id="UP001211006">
    <property type="component" value="Unassembled WGS sequence"/>
</dbReference>
<gene>
    <name evidence="2" type="ORF">PND83_20775</name>
</gene>
<accession>A0AAW6C4S0</accession>
<evidence type="ECO:0000256" key="1">
    <source>
        <dbReference type="SAM" id="MobiDB-lite"/>
    </source>
</evidence>
<name>A0AAW6C4S0_FLAPL</name>
<feature type="region of interest" description="Disordered" evidence="1">
    <location>
        <begin position="193"/>
        <end position="232"/>
    </location>
</feature>
<dbReference type="EMBL" id="JAQLWO010000033">
    <property type="protein sequence ID" value="MDB7908423.1"/>
    <property type="molecule type" value="Genomic_DNA"/>
</dbReference>